<dbReference type="EMBL" id="CP049742">
    <property type="protein sequence ID" value="QPC45905.1"/>
    <property type="molecule type" value="Genomic_DNA"/>
</dbReference>
<organism evidence="1 2">
    <name type="scientific">Mangrovibacillus cuniculi</name>
    <dbReference type="NCBI Taxonomy" id="2593652"/>
    <lineage>
        <taxon>Bacteria</taxon>
        <taxon>Bacillati</taxon>
        <taxon>Bacillota</taxon>
        <taxon>Bacilli</taxon>
        <taxon>Bacillales</taxon>
        <taxon>Bacillaceae</taxon>
        <taxon>Mangrovibacillus</taxon>
    </lineage>
</organism>
<dbReference type="Pfam" id="PF06042">
    <property type="entry name" value="NTP_transf_6"/>
    <property type="match status" value="1"/>
</dbReference>
<evidence type="ECO:0000313" key="1">
    <source>
        <dbReference type="EMBL" id="QPC45905.1"/>
    </source>
</evidence>
<dbReference type="AlphaFoldDB" id="A0A7S8HF06"/>
<proteinExistence type="predicted"/>
<sequence>MRNSGGIVSLIEKDQAMMDVLKAVKQLHLPDWWVCAGFIRTKVWDTLHRFPAPTILPDVDVVYFDPVNVNEDSEKELESQLYTLMPGIPWSVKNQARMHVVNNQAPYISTTDAISKFPETATAIGASLDVENNVILTVPWGVDDLWNMEIRPTPDFESGGELSAIYEKRLRDKCWEEKWPLVKVHMVVKSR</sequence>
<dbReference type="PANTHER" id="PTHR39166">
    <property type="entry name" value="BLL1166 PROTEIN"/>
    <property type="match status" value="1"/>
</dbReference>
<gene>
    <name evidence="1" type="ORF">G8O30_02505</name>
</gene>
<protein>
    <submittedName>
        <fullName evidence="1">Nucleotidyltransferase family protein</fullName>
    </submittedName>
</protein>
<dbReference type="InterPro" id="IPR009267">
    <property type="entry name" value="NTP_transf_6"/>
</dbReference>
<reference evidence="1 2" key="1">
    <citation type="submission" date="2019-07" db="EMBL/GenBank/DDBJ databases">
        <title>Genome sequence of 2 isolates from Red Sea Mangroves.</title>
        <authorList>
            <person name="Sefrji F."/>
            <person name="Michoud G."/>
            <person name="Merlino G."/>
            <person name="Daffonchio D."/>
        </authorList>
    </citation>
    <scope>NUCLEOTIDE SEQUENCE [LARGE SCALE GENOMIC DNA]</scope>
    <source>
        <strain evidence="1 2">R1DC41</strain>
    </source>
</reference>
<accession>A0A7S8HF06</accession>
<dbReference type="RefSeq" id="WP_239673425.1">
    <property type="nucleotide sequence ID" value="NZ_CP049742.1"/>
</dbReference>
<dbReference type="PANTHER" id="PTHR39166:SF1">
    <property type="entry name" value="BLL1166 PROTEIN"/>
    <property type="match status" value="1"/>
</dbReference>
<dbReference type="GO" id="GO:0016740">
    <property type="term" value="F:transferase activity"/>
    <property type="evidence" value="ECO:0007669"/>
    <property type="project" value="UniProtKB-KW"/>
</dbReference>
<keyword evidence="2" id="KW-1185">Reference proteome</keyword>
<dbReference type="KEGG" id="mcui:G8O30_02505"/>
<evidence type="ECO:0000313" key="2">
    <source>
        <dbReference type="Proteomes" id="UP000593626"/>
    </source>
</evidence>
<dbReference type="Proteomes" id="UP000593626">
    <property type="component" value="Chromosome"/>
</dbReference>
<name>A0A7S8HF06_9BACI</name>
<keyword evidence="1" id="KW-0808">Transferase</keyword>